<accession>A0A1S4CHS8</accession>
<organism evidence="3">
    <name type="scientific">Nicotiana tabacum</name>
    <name type="common">Common tobacco</name>
    <dbReference type="NCBI Taxonomy" id="4097"/>
    <lineage>
        <taxon>Eukaryota</taxon>
        <taxon>Viridiplantae</taxon>
        <taxon>Streptophyta</taxon>
        <taxon>Embryophyta</taxon>
        <taxon>Tracheophyta</taxon>
        <taxon>Spermatophyta</taxon>
        <taxon>Magnoliopsida</taxon>
        <taxon>eudicotyledons</taxon>
        <taxon>Gunneridae</taxon>
        <taxon>Pentapetalae</taxon>
        <taxon>asterids</taxon>
        <taxon>lamiids</taxon>
        <taxon>Solanales</taxon>
        <taxon>Solanaceae</taxon>
        <taxon>Nicotianoideae</taxon>
        <taxon>Nicotianeae</taxon>
        <taxon>Nicotiana</taxon>
    </lineage>
</organism>
<keyword evidence="1" id="KW-0812">Transmembrane</keyword>
<sequence length="592" mass="69232">MSRIDCAFINSAWLNIMASFRVQFLLENISDHCPLKLTPYSAQRKNKDAFKFCNVWSSHPDFLEVVKEGWTQSIQGCSMFQVMKKMKLLNVKFKSFSRRYFSDIVAREDEDRLALAKIQSELHRNPLDTRIQQVENDLFQRFKRSSDLAKFFSRMVTDQQEIADVFVEYYQVLLGTKGGNRIAAFQSFMKNGHTLTTSQQLKLVRQYTAAEVKKQYLALRKLRVQVISKRLKEALYALVADNQAAFIEGRSLLHNVLIYHDLLRYYNRKTTPRCLVKIDLKKAYDMVSWDFSEEILRCYGFLIPFIKLIMVGVTSTSFTIKVNGEGYGYFKGKRGLRQGDRMSLLFVLVMEYLSRVLRQMGDLPDFQYHPMYKSTKLTHLIFADDLILFVKGTIKSIYRMMEAINHFSGQPGQITHIFSSDRRGFEKGNLGYYWIFSWLITYEVINAVLFSVYNFWGAVFILLQTVSKAIDRKCRDYLWGSTEEHRKMSLVAWKKVRQPKKFGGLNIKGCKQWNVASIGKLLWQLTCRDIWAHKPPMDYSWYWKKLNELNEKLAQWYTGNIYNLASSGVYSISCSYIAMADLSTRLREAELI</sequence>
<dbReference type="PaxDb" id="4097-A0A1S4CHS8"/>
<gene>
    <name evidence="3" type="primary">LOC107819178</name>
</gene>
<dbReference type="PANTHER" id="PTHR33116">
    <property type="entry name" value="REVERSE TRANSCRIPTASE ZINC-BINDING DOMAIN-CONTAINING PROTEIN-RELATED-RELATED"/>
    <property type="match status" value="1"/>
</dbReference>
<proteinExistence type="predicted"/>
<protein>
    <recommendedName>
        <fullName evidence="2">Reverse transcriptase domain-containing protein</fullName>
    </recommendedName>
</protein>
<evidence type="ECO:0000256" key="1">
    <source>
        <dbReference type="SAM" id="Phobius"/>
    </source>
</evidence>
<keyword evidence="1" id="KW-1133">Transmembrane helix</keyword>
<dbReference type="Pfam" id="PF00078">
    <property type="entry name" value="RVT_1"/>
    <property type="match status" value="1"/>
</dbReference>
<dbReference type="InterPro" id="IPR000477">
    <property type="entry name" value="RT_dom"/>
</dbReference>
<evidence type="ECO:0000313" key="3">
    <source>
        <dbReference type="RefSeq" id="XP_016500755.1"/>
    </source>
</evidence>
<evidence type="ECO:0000259" key="2">
    <source>
        <dbReference type="Pfam" id="PF00078"/>
    </source>
</evidence>
<dbReference type="OrthoDB" id="1305064at2759"/>
<name>A0A1S4CHS8_TOBAC</name>
<feature type="transmembrane region" description="Helical" evidence="1">
    <location>
        <begin position="432"/>
        <end position="456"/>
    </location>
</feature>
<dbReference type="KEGG" id="nta:107819178"/>
<dbReference type="AlphaFoldDB" id="A0A1S4CHS8"/>
<dbReference type="RefSeq" id="XP_016500755.1">
    <property type="nucleotide sequence ID" value="XM_016645269.1"/>
</dbReference>
<dbReference type="PANTHER" id="PTHR33116:SF84">
    <property type="entry name" value="RNA-DIRECTED DNA POLYMERASE"/>
    <property type="match status" value="1"/>
</dbReference>
<keyword evidence="1" id="KW-0472">Membrane</keyword>
<feature type="domain" description="Reverse transcriptase" evidence="2">
    <location>
        <begin position="225"/>
        <end position="407"/>
    </location>
</feature>
<reference evidence="3" key="1">
    <citation type="submission" date="2025-08" db="UniProtKB">
        <authorList>
            <consortium name="RefSeq"/>
        </authorList>
    </citation>
    <scope>IDENTIFICATION</scope>
</reference>